<evidence type="ECO:0000256" key="6">
    <source>
        <dbReference type="ARBA" id="ARBA00022792"/>
    </source>
</evidence>
<keyword evidence="6" id="KW-0999">Mitochondrion inner membrane</keyword>
<dbReference type="EMBL" id="JAHRIQ010007639">
    <property type="protein sequence ID" value="MEQ2223434.1"/>
    <property type="molecule type" value="Genomic_DNA"/>
</dbReference>
<evidence type="ECO:0000313" key="10">
    <source>
        <dbReference type="EMBL" id="MEQ2223434.1"/>
    </source>
</evidence>
<dbReference type="Gene3D" id="6.10.280.70">
    <property type="match status" value="1"/>
</dbReference>
<evidence type="ECO:0000256" key="7">
    <source>
        <dbReference type="ARBA" id="ARBA00023065"/>
    </source>
</evidence>
<evidence type="ECO:0000256" key="5">
    <source>
        <dbReference type="ARBA" id="ARBA00022781"/>
    </source>
</evidence>
<evidence type="ECO:0000256" key="4">
    <source>
        <dbReference type="ARBA" id="ARBA00022547"/>
    </source>
</evidence>
<comment type="similarity">
    <text evidence="2">Belongs to the ATPase d subunit family.</text>
</comment>
<gene>
    <name evidence="10" type="primary">ATP5PD</name>
    <name evidence="10" type="ORF">ILYODFUR_036727</name>
</gene>
<keyword evidence="7" id="KW-0406">Ion transport</keyword>
<sequence>MAGRRAALKAIDWLAFAERVPPNQRGMFNALKTRTDAISAKLASLPETPAAIDWSYYRSAVAKPGMVDEFEKKVIFLSKRVTPVFSLKDLFLRIKIKKCLFYSKINRERFFWVFI</sequence>
<accession>A0ABV0SS49</accession>
<comment type="subcellular location">
    <subcellularLocation>
        <location evidence="1">Mitochondrion inner membrane</location>
    </subcellularLocation>
</comment>
<keyword evidence="8" id="KW-0496">Mitochondrion</keyword>
<evidence type="ECO:0000256" key="2">
    <source>
        <dbReference type="ARBA" id="ARBA00006842"/>
    </source>
</evidence>
<keyword evidence="4" id="KW-0138">CF(0)</keyword>
<evidence type="ECO:0000313" key="11">
    <source>
        <dbReference type="Proteomes" id="UP001482620"/>
    </source>
</evidence>
<comment type="caution">
    <text evidence="10">The sequence shown here is derived from an EMBL/GenBank/DDBJ whole genome shotgun (WGS) entry which is preliminary data.</text>
</comment>
<protein>
    <submittedName>
        <fullName evidence="10">ATP synthase subunit d, mitochondrial</fullName>
    </submittedName>
</protein>
<name>A0ABV0SS49_9TELE</name>
<organism evidence="10 11">
    <name type="scientific">Ilyodon furcidens</name>
    <name type="common">goldbreast splitfin</name>
    <dbReference type="NCBI Taxonomy" id="33524"/>
    <lineage>
        <taxon>Eukaryota</taxon>
        <taxon>Metazoa</taxon>
        <taxon>Chordata</taxon>
        <taxon>Craniata</taxon>
        <taxon>Vertebrata</taxon>
        <taxon>Euteleostomi</taxon>
        <taxon>Actinopterygii</taxon>
        <taxon>Neopterygii</taxon>
        <taxon>Teleostei</taxon>
        <taxon>Neoteleostei</taxon>
        <taxon>Acanthomorphata</taxon>
        <taxon>Ovalentaria</taxon>
        <taxon>Atherinomorphae</taxon>
        <taxon>Cyprinodontiformes</taxon>
        <taxon>Goodeidae</taxon>
        <taxon>Ilyodon</taxon>
    </lineage>
</organism>
<dbReference type="Proteomes" id="UP001482620">
    <property type="component" value="Unassembled WGS sequence"/>
</dbReference>
<evidence type="ECO:0000256" key="9">
    <source>
        <dbReference type="ARBA" id="ARBA00023136"/>
    </source>
</evidence>
<keyword evidence="11" id="KW-1185">Reference proteome</keyword>
<dbReference type="PANTHER" id="PTHR12700">
    <property type="entry name" value="ATP SYNTHASE SUBUNIT D, MITOCHONDRIAL"/>
    <property type="match status" value="1"/>
</dbReference>
<evidence type="ECO:0000256" key="3">
    <source>
        <dbReference type="ARBA" id="ARBA00022448"/>
    </source>
</evidence>
<evidence type="ECO:0000256" key="8">
    <source>
        <dbReference type="ARBA" id="ARBA00023128"/>
    </source>
</evidence>
<dbReference type="SUPFAM" id="SSF161065">
    <property type="entry name" value="ATP synthase D chain-like"/>
    <property type="match status" value="1"/>
</dbReference>
<dbReference type="InterPro" id="IPR008689">
    <property type="entry name" value="ATP_synth_F0_dsu_mt"/>
</dbReference>
<proteinExistence type="inferred from homology"/>
<reference evidence="10 11" key="1">
    <citation type="submission" date="2021-06" db="EMBL/GenBank/DDBJ databases">
        <authorList>
            <person name="Palmer J.M."/>
        </authorList>
    </citation>
    <scope>NUCLEOTIDE SEQUENCE [LARGE SCALE GENOMIC DNA]</scope>
    <source>
        <strain evidence="11">if_2019</strain>
        <tissue evidence="10">Muscle</tissue>
    </source>
</reference>
<evidence type="ECO:0000256" key="1">
    <source>
        <dbReference type="ARBA" id="ARBA00004273"/>
    </source>
</evidence>
<keyword evidence="3" id="KW-0813">Transport</keyword>
<keyword evidence="9" id="KW-0472">Membrane</keyword>
<keyword evidence="5" id="KW-0375">Hydrogen ion transport</keyword>
<dbReference type="InterPro" id="IPR036228">
    <property type="entry name" value="ATP_synth_F0_dsu_sf_mt"/>
</dbReference>
<dbReference type="Pfam" id="PF05873">
    <property type="entry name" value="Mt_ATP-synt_D"/>
    <property type="match status" value="1"/>
</dbReference>